<name>A0A6S6PQ83_ACEAC</name>
<dbReference type="Gene3D" id="3.40.50.150">
    <property type="entry name" value="Vaccinia Virus protein VP39"/>
    <property type="match status" value="1"/>
</dbReference>
<accession>A0A6S6PQ83</accession>
<dbReference type="InterPro" id="IPR029063">
    <property type="entry name" value="SAM-dependent_MTases_sf"/>
</dbReference>
<dbReference type="EMBL" id="AP023326">
    <property type="protein sequence ID" value="BCI66852.1"/>
    <property type="molecule type" value="Genomic_DNA"/>
</dbReference>
<sequence length="217" mass="24387">MGGTFLDVGANSGIYTILACATSPDIKVLAFEPYPLVRDALQKNVIVNGYDQRVSLFPYALSDQEGTLPLYIPDDSHGVLETSCSLESTFKDNISHTISVDVKTMDSFGLYENISVIKVDIEGHEPSFMKGAIETIKRNRPIIFCEILSSDTGFFNSFLPSVGYYDFRLRHDMAILDERIAFDNHSWNHAFVPREKLSVFYDCCRTHGLEVVKKVVI</sequence>
<gene>
    <name evidence="2" type="ORF">AAJCM20276_14760</name>
</gene>
<protein>
    <recommendedName>
        <fullName evidence="1">Methyltransferase FkbM domain-containing protein</fullName>
    </recommendedName>
</protein>
<organism evidence="2 3">
    <name type="scientific">Acetobacter aceti</name>
    <dbReference type="NCBI Taxonomy" id="435"/>
    <lineage>
        <taxon>Bacteria</taxon>
        <taxon>Pseudomonadati</taxon>
        <taxon>Pseudomonadota</taxon>
        <taxon>Alphaproteobacteria</taxon>
        <taxon>Acetobacterales</taxon>
        <taxon>Acetobacteraceae</taxon>
        <taxon>Acetobacter</taxon>
        <taxon>Acetobacter subgen. Acetobacter</taxon>
    </lineage>
</organism>
<feature type="domain" description="Methyltransferase FkbM" evidence="1">
    <location>
        <begin position="7"/>
        <end position="164"/>
    </location>
</feature>
<proteinExistence type="predicted"/>
<dbReference type="PANTHER" id="PTHR34203">
    <property type="entry name" value="METHYLTRANSFERASE, FKBM FAMILY PROTEIN"/>
    <property type="match status" value="1"/>
</dbReference>
<dbReference type="AlphaFoldDB" id="A0A6S6PQ83"/>
<dbReference type="Proteomes" id="UP000515220">
    <property type="component" value="Chromosome"/>
</dbReference>
<dbReference type="InterPro" id="IPR006342">
    <property type="entry name" value="FkbM_mtfrase"/>
</dbReference>
<dbReference type="NCBIfam" id="TIGR01444">
    <property type="entry name" value="fkbM_fam"/>
    <property type="match status" value="1"/>
</dbReference>
<evidence type="ECO:0000313" key="2">
    <source>
        <dbReference type="EMBL" id="BCI66852.1"/>
    </source>
</evidence>
<dbReference type="InterPro" id="IPR052514">
    <property type="entry name" value="SAM-dependent_MTase"/>
</dbReference>
<evidence type="ECO:0000259" key="1">
    <source>
        <dbReference type="Pfam" id="PF05050"/>
    </source>
</evidence>
<reference evidence="2 3" key="1">
    <citation type="submission" date="2020-07" db="EMBL/GenBank/DDBJ databases">
        <title>Complete Genome Sequence of an acetic acid bacterium, Acetobacter aceti JCM20276.</title>
        <authorList>
            <person name="Hirose Y."/>
            <person name="Mihara H."/>
        </authorList>
    </citation>
    <scope>NUCLEOTIDE SEQUENCE [LARGE SCALE GENOMIC DNA]</scope>
    <source>
        <strain evidence="2 3">JCM20276</strain>
    </source>
</reference>
<dbReference type="Pfam" id="PF05050">
    <property type="entry name" value="Methyltransf_21"/>
    <property type="match status" value="1"/>
</dbReference>
<dbReference type="SUPFAM" id="SSF53335">
    <property type="entry name" value="S-adenosyl-L-methionine-dependent methyltransferases"/>
    <property type="match status" value="1"/>
</dbReference>
<evidence type="ECO:0000313" key="3">
    <source>
        <dbReference type="Proteomes" id="UP000515220"/>
    </source>
</evidence>
<dbReference type="PANTHER" id="PTHR34203:SF15">
    <property type="entry name" value="SLL1173 PROTEIN"/>
    <property type="match status" value="1"/>
</dbReference>